<name>A0A7S2K9H3_9DINO</name>
<gene>
    <name evidence="1" type="ORF">BRAN1462_LOCUS28071</name>
</gene>
<dbReference type="AlphaFoldDB" id="A0A7S2K9H3"/>
<organism evidence="1">
    <name type="scientific">Zooxanthella nutricula</name>
    <dbReference type="NCBI Taxonomy" id="1333877"/>
    <lineage>
        <taxon>Eukaryota</taxon>
        <taxon>Sar</taxon>
        <taxon>Alveolata</taxon>
        <taxon>Dinophyceae</taxon>
        <taxon>Peridiniales</taxon>
        <taxon>Peridiniales incertae sedis</taxon>
        <taxon>Zooxanthella</taxon>
    </lineage>
</organism>
<evidence type="ECO:0008006" key="2">
    <source>
        <dbReference type="Google" id="ProtNLM"/>
    </source>
</evidence>
<reference evidence="1" key="1">
    <citation type="submission" date="2021-01" db="EMBL/GenBank/DDBJ databases">
        <authorList>
            <person name="Corre E."/>
            <person name="Pelletier E."/>
            <person name="Niang G."/>
            <person name="Scheremetjew M."/>
            <person name="Finn R."/>
            <person name="Kale V."/>
            <person name="Holt S."/>
            <person name="Cochrane G."/>
            <person name="Meng A."/>
            <person name="Brown T."/>
            <person name="Cohen L."/>
        </authorList>
    </citation>
    <scope>NUCLEOTIDE SEQUENCE</scope>
    <source>
        <strain evidence="1">RCC3387</strain>
    </source>
</reference>
<dbReference type="EMBL" id="HBGW01044279">
    <property type="protein sequence ID" value="CAD9570247.1"/>
    <property type="molecule type" value="Transcribed_RNA"/>
</dbReference>
<proteinExistence type="predicted"/>
<accession>A0A7S2K9H3</accession>
<evidence type="ECO:0000313" key="1">
    <source>
        <dbReference type="EMBL" id="CAD9570247.1"/>
    </source>
</evidence>
<protein>
    <recommendedName>
        <fullName evidence="2">SH3 domain-containing protein</fullName>
    </recommendedName>
</protein>
<sequence>MDRASSAWYRVVFKTVAVRTRPDITAAHLEKMALGDEVEMFEWDETRRWRKVFVKTLSEDGVQGQATGWMLIRSDKQGMLLQEIPRPGGDVEDEVQDEMFAG</sequence>